<evidence type="ECO:0000313" key="2">
    <source>
        <dbReference type="Proteomes" id="UP000075573"/>
    </source>
</evidence>
<name>A0A149QY14_9PROT</name>
<proteinExistence type="predicted"/>
<accession>A0A149QY14</accession>
<dbReference type="RefSeq" id="WP_062494439.1">
    <property type="nucleotide sequence ID" value="NZ_LHZB01000101.1"/>
</dbReference>
<reference evidence="1 2" key="1">
    <citation type="submission" date="2015-06" db="EMBL/GenBank/DDBJ databases">
        <title>Improved classification and identification of acetic acid bacteria using matrix-assisted laser desorption/ionization time-of-flight mass spectrometry; Gluconobacter nephelii and Gluconobacter uchimurae are later heterotypic synonyms of Gluconobacter japonicus and Gluconobacter oxydans, respectively.</title>
        <authorList>
            <person name="Li L."/>
            <person name="Cleenwerck I."/>
            <person name="De Vuyst L."/>
            <person name="Vandamme P."/>
        </authorList>
    </citation>
    <scope>NUCLEOTIDE SEQUENCE [LARGE SCALE GENOMIC DNA]</scope>
    <source>
        <strain evidence="1 2">LMG 1764</strain>
    </source>
</reference>
<evidence type="ECO:0000313" key="1">
    <source>
        <dbReference type="EMBL" id="KXV02202.1"/>
    </source>
</evidence>
<comment type="caution">
    <text evidence="1">The sequence shown here is derived from an EMBL/GenBank/DDBJ whole genome shotgun (WGS) entry which is preliminary data.</text>
</comment>
<gene>
    <name evidence="1" type="ORF">AD929_03630</name>
</gene>
<protein>
    <submittedName>
        <fullName evidence="1">Uncharacterized protein</fullName>
    </submittedName>
</protein>
<dbReference type="PATRIC" id="fig|442.7.peg.3213"/>
<dbReference type="AlphaFoldDB" id="A0A149QY14"/>
<dbReference type="EMBL" id="LHZB01000101">
    <property type="protein sequence ID" value="KXV02202.1"/>
    <property type="molecule type" value="Genomic_DNA"/>
</dbReference>
<sequence>MTNATTIMSPTTLALLQSLPKWNRLNAGQDDAELLKLLPAQDHESYLGYLKAWSELARYFETEARQYRRENGSGWTPWKVQAHNACQLRRFAKVWAQQQYVERVQSRTMAITA</sequence>
<organism evidence="1 2">
    <name type="scientific">Gluconobacter potus</name>
    <dbReference type="NCBI Taxonomy" id="2724927"/>
    <lineage>
        <taxon>Bacteria</taxon>
        <taxon>Pseudomonadati</taxon>
        <taxon>Pseudomonadota</taxon>
        <taxon>Alphaproteobacteria</taxon>
        <taxon>Acetobacterales</taxon>
        <taxon>Acetobacteraceae</taxon>
        <taxon>Gluconobacter</taxon>
    </lineage>
</organism>
<dbReference type="Proteomes" id="UP000075573">
    <property type="component" value="Unassembled WGS sequence"/>
</dbReference>